<keyword evidence="3" id="KW-1185">Reference proteome</keyword>
<evidence type="ECO:0000313" key="4">
    <source>
        <dbReference type="WBParaSite" id="EVEC_0000000901-mRNA-1"/>
    </source>
</evidence>
<feature type="domain" description="UDENN" evidence="1">
    <location>
        <begin position="63"/>
        <end position="501"/>
    </location>
</feature>
<dbReference type="Gene3D" id="3.30.450.200">
    <property type="match status" value="1"/>
</dbReference>
<dbReference type="InterPro" id="IPR051942">
    <property type="entry name" value="DENN_domain_containing_2"/>
</dbReference>
<proteinExistence type="predicted"/>
<dbReference type="STRING" id="51028.A0A0N4USE6"/>
<dbReference type="Pfam" id="PF02141">
    <property type="entry name" value="DENN"/>
    <property type="match status" value="1"/>
</dbReference>
<dbReference type="OrthoDB" id="10266080at2759"/>
<protein>
    <submittedName>
        <fullName evidence="4">UDENN domain-containing protein</fullName>
    </submittedName>
</protein>
<dbReference type="InterPro" id="IPR001194">
    <property type="entry name" value="cDENN_dom"/>
</dbReference>
<dbReference type="InterPro" id="IPR043153">
    <property type="entry name" value="DENN_C"/>
</dbReference>
<evidence type="ECO:0000313" key="2">
    <source>
        <dbReference type="EMBL" id="VDD84867.1"/>
    </source>
</evidence>
<reference evidence="2 3" key="2">
    <citation type="submission" date="2018-10" db="EMBL/GenBank/DDBJ databases">
        <authorList>
            <consortium name="Pathogen Informatics"/>
        </authorList>
    </citation>
    <scope>NUCLEOTIDE SEQUENCE [LARGE SCALE GENOMIC DNA]</scope>
</reference>
<accession>A0A0N4USE6</accession>
<dbReference type="WBParaSite" id="EVEC_0000000901-mRNA-1">
    <property type="protein sequence ID" value="EVEC_0000000901-mRNA-1"/>
    <property type="gene ID" value="EVEC_0000000901"/>
</dbReference>
<reference evidence="4" key="1">
    <citation type="submission" date="2017-02" db="UniProtKB">
        <authorList>
            <consortium name="WormBaseParasite"/>
        </authorList>
    </citation>
    <scope>IDENTIFICATION</scope>
</reference>
<gene>
    <name evidence="2" type="ORF">EVEC_LOCUS10</name>
</gene>
<dbReference type="AlphaFoldDB" id="A0A0N4USE6"/>
<dbReference type="PANTHER" id="PTHR15288">
    <property type="entry name" value="DENN DOMAIN-CONTAINING PROTEIN 2"/>
    <property type="match status" value="1"/>
</dbReference>
<dbReference type="Gene3D" id="3.40.50.11500">
    <property type="match status" value="1"/>
</dbReference>
<dbReference type="SMART" id="SM00799">
    <property type="entry name" value="DENN"/>
    <property type="match status" value="1"/>
</dbReference>
<dbReference type="PANTHER" id="PTHR15288:SF0">
    <property type="entry name" value="UDENN DOMAIN-CONTAINING PROTEIN"/>
    <property type="match status" value="1"/>
</dbReference>
<evidence type="ECO:0000259" key="1">
    <source>
        <dbReference type="PROSITE" id="PS50211"/>
    </source>
</evidence>
<dbReference type="PROSITE" id="PS50211">
    <property type="entry name" value="DENN"/>
    <property type="match status" value="1"/>
</dbReference>
<dbReference type="Proteomes" id="UP000274131">
    <property type="component" value="Unassembled WGS sequence"/>
</dbReference>
<evidence type="ECO:0000313" key="3">
    <source>
        <dbReference type="Proteomes" id="UP000274131"/>
    </source>
</evidence>
<name>A0A0N4USE6_ENTVE</name>
<dbReference type="InterPro" id="IPR037516">
    <property type="entry name" value="Tripartite_DENN"/>
</dbReference>
<dbReference type="EMBL" id="UXUI01000003">
    <property type="protein sequence ID" value="VDD84867.1"/>
    <property type="molecule type" value="Genomic_DNA"/>
</dbReference>
<organism evidence="4">
    <name type="scientific">Enterobius vermicularis</name>
    <name type="common">Human pinworm</name>
    <dbReference type="NCBI Taxonomy" id="51028"/>
    <lineage>
        <taxon>Eukaryota</taxon>
        <taxon>Metazoa</taxon>
        <taxon>Ecdysozoa</taxon>
        <taxon>Nematoda</taxon>
        <taxon>Chromadorea</taxon>
        <taxon>Rhabditida</taxon>
        <taxon>Spirurina</taxon>
        <taxon>Oxyuridomorpha</taxon>
        <taxon>Oxyuroidea</taxon>
        <taxon>Oxyuridae</taxon>
        <taxon>Enterobius</taxon>
    </lineage>
</organism>
<sequence length="549" mass="61556">MRTRSYKDFGETEKPDAAGLDTKLLRCVTRAKLVRRKTLALYSENEAAFCKRMSPQLFDRAINIKLQLGFEKLENKANFLAVIDNSKFFKECDRQSSNSVIDCADLFIPDFTRIKPIDDRSQWSGNEEFMLTLTDGLGKRSFAYCIKYLRQKSEENVDEATTSTEGFLPEVFAIISPIHAPPFYSALVRECINYIDKGTDTLKNFLDAVFHRPFPSKGSVLCLVENSGSVTKRQFVIRSQGPSFGRADSSFVIKRIGIEVSVSIIAALLSEQKVLIGGESVKSVSHAVQTFAALLQPFSWPYTLVPVLPDTLLELANSPTPCLLGVLRTNLHKLKELLVGTRKSESDDLLKNDVVIVDLDGGIFVPHPSELSVVTENPDFMEKSALALCERLLLPKKLAGTLISSFKEALAGGPGPKADEMLQKAMLVWFATLLGHYKTFNLPHAYLADIREDSSELRTALAQYILAHPSKTSRRFIEWFIETGLFRDWLRRKAAGQDGKSAENWEDAANQKFDELAQTLSVTYNQGRIANIFSRASSALFRSHLRKRF</sequence>